<keyword evidence="2" id="KW-0235">DNA replication</keyword>
<sequence>MEQSQTVSSPKVSKSTVSDYQKTHKRAELERQRLAKQHQKEQERKQKILERERQQREKQEKKEAEEREKEEKRLKRKEEQRKKEEEKECERRKKEEEKRKKEEERLQKEQEKKREEELKIQREEKQRAVLLGFLVKSDNKKETTAGAGTDCGPFIQFEVRKDMKMAPIHRMSHELLCQKRNNIDNLRKTWAEESNRDAASSLGLVVFGKANYLNELRTGQIRPLSYPNTWPIEPPDVQLLGGNSYGPVDPLALKQHGNRGGGGTVWLRAKLFQFVENYRPAYYGTWRRRSRIVTGRRPFARDDYQLDYSIDSDDEWEEEEPGESITQSDNEDEEEEEEKEDDEDDDDDDRFFVPHGYLSDDEGVAAEENEGPIPDEMKQLRQLLSVAEYEAAIVVDCNNLEENKENIELSERCIVSKHINEKTEFTLMRSVLSVYRIHAWTTNLPISVEVDTVATTPSRRLKKSLPEEAMPYFIHLVHRSPLGKHKLAFEFRVFWYRQTTGSLPECLQYMEYKKHNSTVMGSSVSRGPVYSGPSWDNLPLSQSVVLSKLAEIAVFSEGRWMVNAEAIQKYASRLCTLCNIQELRNTEKVDKDYLNSFVFPSWQYLTDVAATSIRGNRVSVSRRPIEIPPVTDCLPDSDRSADDCISVLKPLDSSNIVVPAEQSEKESVQISDQFISSNRCDGDEKDANVLTKISHENVPPKAMVSAQTTVRKRVTLDAFLKPPAKRSNNVSSEMVSLVEDSVITDLK</sequence>
<evidence type="ECO:0008006" key="12">
    <source>
        <dbReference type="Google" id="ProtNLM"/>
    </source>
</evidence>
<organism evidence="10 11">
    <name type="scientific">Trichobilharzia regenti</name>
    <name type="common">Nasal bird schistosome</name>
    <dbReference type="NCBI Taxonomy" id="157069"/>
    <lineage>
        <taxon>Eukaryota</taxon>
        <taxon>Metazoa</taxon>
        <taxon>Spiralia</taxon>
        <taxon>Lophotrochozoa</taxon>
        <taxon>Platyhelminthes</taxon>
        <taxon>Trematoda</taxon>
        <taxon>Digenea</taxon>
        <taxon>Strigeidida</taxon>
        <taxon>Schistosomatoidea</taxon>
        <taxon>Schistosomatidae</taxon>
        <taxon>Trichobilharzia</taxon>
    </lineage>
</organism>
<evidence type="ECO:0000256" key="5">
    <source>
        <dbReference type="ARBA" id="ARBA00023204"/>
    </source>
</evidence>
<dbReference type="Pfam" id="PF12253">
    <property type="entry name" value="CAF1A_dimeriz"/>
    <property type="match status" value="1"/>
</dbReference>
<keyword evidence="4" id="KW-0143">Chaperone</keyword>
<dbReference type="GO" id="GO:0006334">
    <property type="term" value="P:nucleosome assembly"/>
    <property type="evidence" value="ECO:0007669"/>
    <property type="project" value="TreeGrafter"/>
</dbReference>
<dbReference type="GO" id="GO:0005634">
    <property type="term" value="C:nucleus"/>
    <property type="evidence" value="ECO:0007669"/>
    <property type="project" value="UniProtKB-SubCell"/>
</dbReference>
<keyword evidence="6" id="KW-0539">Nucleus</keyword>
<dbReference type="InterPro" id="IPR021644">
    <property type="entry name" value="CAF-1_p150_acidic"/>
</dbReference>
<feature type="compositionally biased region" description="Acidic residues" evidence="7">
    <location>
        <begin position="311"/>
        <end position="322"/>
    </location>
</feature>
<keyword evidence="10" id="KW-1185">Reference proteome</keyword>
<evidence type="ECO:0000313" key="10">
    <source>
        <dbReference type="Proteomes" id="UP000050795"/>
    </source>
</evidence>
<dbReference type="PANTHER" id="PTHR15272">
    <property type="entry name" value="CHROMATIN ASSEMBLY FACTOR 1 SUBUNIT A CAF-1 SUBUNIT A"/>
    <property type="match status" value="1"/>
</dbReference>
<feature type="domain" description="Chromatin assembly factor 1 p150 subunit acidic region" evidence="8">
    <location>
        <begin position="22"/>
        <end position="164"/>
    </location>
</feature>
<dbReference type="Pfam" id="PF11600">
    <property type="entry name" value="CAF1A_acidic"/>
    <property type="match status" value="1"/>
</dbReference>
<dbReference type="InterPro" id="IPR022043">
    <property type="entry name" value="CAF1A_DD"/>
</dbReference>
<evidence type="ECO:0000259" key="9">
    <source>
        <dbReference type="Pfam" id="PF12253"/>
    </source>
</evidence>
<feature type="domain" description="Chromatin assembly factor 1 subunit A dimerization" evidence="9">
    <location>
        <begin position="270"/>
        <end position="342"/>
    </location>
</feature>
<dbReference type="GO" id="GO:0006281">
    <property type="term" value="P:DNA repair"/>
    <property type="evidence" value="ECO:0007669"/>
    <property type="project" value="UniProtKB-KW"/>
</dbReference>
<evidence type="ECO:0000256" key="2">
    <source>
        <dbReference type="ARBA" id="ARBA00022705"/>
    </source>
</evidence>
<feature type="compositionally biased region" description="Basic and acidic residues" evidence="7">
    <location>
        <begin position="26"/>
        <end position="118"/>
    </location>
</feature>
<evidence type="ECO:0000256" key="6">
    <source>
        <dbReference type="ARBA" id="ARBA00023242"/>
    </source>
</evidence>
<feature type="region of interest" description="Disordered" evidence="7">
    <location>
        <begin position="1"/>
        <end position="118"/>
    </location>
</feature>
<dbReference type="WBParaSite" id="TREG1_19140.1">
    <property type="protein sequence ID" value="TREG1_19140.1"/>
    <property type="gene ID" value="TREG1_19140"/>
</dbReference>
<feature type="compositionally biased region" description="Acidic residues" evidence="7">
    <location>
        <begin position="329"/>
        <end position="349"/>
    </location>
</feature>
<evidence type="ECO:0000313" key="11">
    <source>
        <dbReference type="WBParaSite" id="TREG1_19140.1"/>
    </source>
</evidence>
<evidence type="ECO:0000256" key="4">
    <source>
        <dbReference type="ARBA" id="ARBA00023186"/>
    </source>
</evidence>
<dbReference type="AlphaFoldDB" id="A0AA85JAM4"/>
<dbReference type="GO" id="GO:0033186">
    <property type="term" value="C:CAF-1 complex"/>
    <property type="evidence" value="ECO:0007669"/>
    <property type="project" value="TreeGrafter"/>
</dbReference>
<evidence type="ECO:0000256" key="3">
    <source>
        <dbReference type="ARBA" id="ARBA00022763"/>
    </source>
</evidence>
<evidence type="ECO:0000256" key="1">
    <source>
        <dbReference type="ARBA" id="ARBA00004123"/>
    </source>
</evidence>
<comment type="subcellular location">
    <subcellularLocation>
        <location evidence="1">Nucleus</location>
    </subcellularLocation>
</comment>
<keyword evidence="3" id="KW-0227">DNA damage</keyword>
<evidence type="ECO:0000259" key="8">
    <source>
        <dbReference type="Pfam" id="PF11600"/>
    </source>
</evidence>
<feature type="region of interest" description="Disordered" evidence="7">
    <location>
        <begin position="311"/>
        <end position="356"/>
    </location>
</feature>
<accession>A0AA85JAM4</accession>
<keyword evidence="5" id="KW-0234">DNA repair</keyword>
<feature type="compositionally biased region" description="Low complexity" evidence="7">
    <location>
        <begin position="1"/>
        <end position="18"/>
    </location>
</feature>
<dbReference type="GO" id="GO:0006260">
    <property type="term" value="P:DNA replication"/>
    <property type="evidence" value="ECO:0007669"/>
    <property type="project" value="UniProtKB-KW"/>
</dbReference>
<evidence type="ECO:0000256" key="7">
    <source>
        <dbReference type="SAM" id="MobiDB-lite"/>
    </source>
</evidence>
<reference evidence="10" key="1">
    <citation type="submission" date="2022-06" db="EMBL/GenBank/DDBJ databases">
        <authorList>
            <person name="Berger JAMES D."/>
            <person name="Berger JAMES D."/>
        </authorList>
    </citation>
    <scope>NUCLEOTIDE SEQUENCE [LARGE SCALE GENOMIC DNA]</scope>
</reference>
<dbReference type="Proteomes" id="UP000050795">
    <property type="component" value="Unassembled WGS sequence"/>
</dbReference>
<name>A0AA85JAM4_TRIRE</name>
<dbReference type="PANTHER" id="PTHR15272:SF0">
    <property type="entry name" value="CHROMATIN ASSEMBLY FACTOR 1 SUBUNIT A"/>
    <property type="match status" value="1"/>
</dbReference>
<reference evidence="11" key="2">
    <citation type="submission" date="2023-11" db="UniProtKB">
        <authorList>
            <consortium name="WormBaseParasite"/>
        </authorList>
    </citation>
    <scope>IDENTIFICATION</scope>
</reference>
<proteinExistence type="predicted"/>
<protein>
    <recommendedName>
        <fullName evidence="12">Chromatin assembly factor 1 subunit p150 C-terminal domain-containing protein</fullName>
    </recommendedName>
</protein>